<dbReference type="InterPro" id="IPR052999">
    <property type="entry name" value="PTS1_Protein"/>
</dbReference>
<sequence length="302" mass="32885">MPPSATLSTAFLTKIRTYPTLPSHTWYYVTLITVSICNRPELIGSVLSHAFAHSAIPGSTDAAYVKEERAWLARNPNKLGKQDDQGRESALRILRRCREGLVKSGAIGGLPKAINSLYHLRKQHEPHLLDNLPESSSLHPLVSTYPTDRPNSMPLEFISLHGDPTPSPSSSSPPSPISSSPITNPTLPFLNRGSQFFNTLYGPKISKKVLTNLQKSSPDLQILATWIYALILSESSVLSPKETSFALIAALVPQDVNAQLQPHLQGAINNGATQEETDGVQKVVIKICEELGVVWKTGAAKL</sequence>
<gene>
    <name evidence="2" type="ORF">TWF694_009326</name>
</gene>
<evidence type="ECO:0000313" key="2">
    <source>
        <dbReference type="EMBL" id="KAK6540535.1"/>
    </source>
</evidence>
<comment type="caution">
    <text evidence="2">The sequence shown here is derived from an EMBL/GenBank/DDBJ whole genome shotgun (WGS) entry which is preliminary data.</text>
</comment>
<keyword evidence="3" id="KW-1185">Reference proteome</keyword>
<organism evidence="2 3">
    <name type="scientific">Orbilia ellipsospora</name>
    <dbReference type="NCBI Taxonomy" id="2528407"/>
    <lineage>
        <taxon>Eukaryota</taxon>
        <taxon>Fungi</taxon>
        <taxon>Dikarya</taxon>
        <taxon>Ascomycota</taxon>
        <taxon>Pezizomycotina</taxon>
        <taxon>Orbiliomycetes</taxon>
        <taxon>Orbiliales</taxon>
        <taxon>Orbiliaceae</taxon>
        <taxon>Orbilia</taxon>
    </lineage>
</organism>
<reference evidence="2 3" key="1">
    <citation type="submission" date="2019-10" db="EMBL/GenBank/DDBJ databases">
        <authorList>
            <person name="Palmer J.M."/>
        </authorList>
    </citation>
    <scope>NUCLEOTIDE SEQUENCE [LARGE SCALE GENOMIC DNA]</scope>
    <source>
        <strain evidence="2 3">TWF694</strain>
    </source>
</reference>
<dbReference type="SUPFAM" id="SSF69118">
    <property type="entry name" value="AhpD-like"/>
    <property type="match status" value="1"/>
</dbReference>
<feature type="region of interest" description="Disordered" evidence="1">
    <location>
        <begin position="157"/>
        <end position="184"/>
    </location>
</feature>
<dbReference type="AlphaFoldDB" id="A0AAV9XEK1"/>
<dbReference type="EMBL" id="JAVHJO010000005">
    <property type="protein sequence ID" value="KAK6540535.1"/>
    <property type="molecule type" value="Genomic_DNA"/>
</dbReference>
<evidence type="ECO:0000313" key="3">
    <source>
        <dbReference type="Proteomes" id="UP001365542"/>
    </source>
</evidence>
<feature type="compositionally biased region" description="Pro residues" evidence="1">
    <location>
        <begin position="165"/>
        <end position="176"/>
    </location>
</feature>
<proteinExistence type="predicted"/>
<dbReference type="PANTHER" id="PTHR28180:SF2">
    <property type="entry name" value="PEROXISOMAL PROTEIN 2"/>
    <property type="match status" value="1"/>
</dbReference>
<accession>A0AAV9XEK1</accession>
<dbReference type="PANTHER" id="PTHR28180">
    <property type="entry name" value="CONSERVED MITOCHONDRIAL PROTEIN-RELATED"/>
    <property type="match status" value="1"/>
</dbReference>
<evidence type="ECO:0000256" key="1">
    <source>
        <dbReference type="SAM" id="MobiDB-lite"/>
    </source>
</evidence>
<dbReference type="Gene3D" id="1.20.1290.10">
    <property type="entry name" value="AhpD-like"/>
    <property type="match status" value="1"/>
</dbReference>
<dbReference type="InterPro" id="IPR029032">
    <property type="entry name" value="AhpD-like"/>
</dbReference>
<protein>
    <submittedName>
        <fullName evidence="2">Uncharacterized protein</fullName>
    </submittedName>
</protein>
<name>A0AAV9XEK1_9PEZI</name>
<dbReference type="Proteomes" id="UP001365542">
    <property type="component" value="Unassembled WGS sequence"/>
</dbReference>